<dbReference type="AlphaFoldDB" id="A0A2K2D107"/>
<accession>A0A2K2D107</accession>
<name>A0A2K2D107_BRADI</name>
<evidence type="ECO:0000313" key="1">
    <source>
        <dbReference type="EMBL" id="PNT67959.1"/>
    </source>
</evidence>
<evidence type="ECO:0000313" key="3">
    <source>
        <dbReference type="Proteomes" id="UP000008810"/>
    </source>
</evidence>
<reference evidence="1 2" key="1">
    <citation type="journal article" date="2010" name="Nature">
        <title>Genome sequencing and analysis of the model grass Brachypodium distachyon.</title>
        <authorList>
            <consortium name="International Brachypodium Initiative"/>
        </authorList>
    </citation>
    <scope>NUCLEOTIDE SEQUENCE [LARGE SCALE GENOMIC DNA]</scope>
    <source>
        <strain evidence="1 2">Bd21</strain>
    </source>
</reference>
<dbReference type="EnsemblPlants" id="PNT67959">
    <property type="protein sequence ID" value="PNT67959"/>
    <property type="gene ID" value="BRADI_3g34231v3"/>
</dbReference>
<sequence length="58" mass="6663">MWAMDGDIMMWGGCNTPPTNQIKDGRKRQINPISNSRRQLVGFRPIHKSKTRYGICAE</sequence>
<reference evidence="1" key="2">
    <citation type="submission" date="2017-06" db="EMBL/GenBank/DDBJ databases">
        <title>WGS assembly of Brachypodium distachyon.</title>
        <authorList>
            <consortium name="The International Brachypodium Initiative"/>
            <person name="Lucas S."/>
            <person name="Harmon-Smith M."/>
            <person name="Lail K."/>
            <person name="Tice H."/>
            <person name="Grimwood J."/>
            <person name="Bruce D."/>
            <person name="Barry K."/>
            <person name="Shu S."/>
            <person name="Lindquist E."/>
            <person name="Wang M."/>
            <person name="Pitluck S."/>
            <person name="Vogel J.P."/>
            <person name="Garvin D.F."/>
            <person name="Mockler T.C."/>
            <person name="Schmutz J."/>
            <person name="Rokhsar D."/>
            <person name="Bevan M.W."/>
        </authorList>
    </citation>
    <scope>NUCLEOTIDE SEQUENCE</scope>
    <source>
        <strain evidence="1">Bd21</strain>
    </source>
</reference>
<dbReference type="Gramene" id="PNT67959">
    <property type="protein sequence ID" value="PNT67959"/>
    <property type="gene ID" value="BRADI_3g34231v3"/>
</dbReference>
<gene>
    <name evidence="1" type="ORF">BRADI_3g34231v3</name>
</gene>
<reference evidence="2" key="3">
    <citation type="submission" date="2018-08" db="UniProtKB">
        <authorList>
            <consortium name="EnsemblPlants"/>
        </authorList>
    </citation>
    <scope>IDENTIFICATION</scope>
    <source>
        <strain evidence="2">cv. Bd21</strain>
    </source>
</reference>
<keyword evidence="3" id="KW-1185">Reference proteome</keyword>
<proteinExistence type="predicted"/>
<protein>
    <submittedName>
        <fullName evidence="1 2">Uncharacterized protein</fullName>
    </submittedName>
</protein>
<dbReference type="Proteomes" id="UP000008810">
    <property type="component" value="Chromosome 3"/>
</dbReference>
<organism evidence="1">
    <name type="scientific">Brachypodium distachyon</name>
    <name type="common">Purple false brome</name>
    <name type="synonym">Trachynia distachya</name>
    <dbReference type="NCBI Taxonomy" id="15368"/>
    <lineage>
        <taxon>Eukaryota</taxon>
        <taxon>Viridiplantae</taxon>
        <taxon>Streptophyta</taxon>
        <taxon>Embryophyta</taxon>
        <taxon>Tracheophyta</taxon>
        <taxon>Spermatophyta</taxon>
        <taxon>Magnoliopsida</taxon>
        <taxon>Liliopsida</taxon>
        <taxon>Poales</taxon>
        <taxon>Poaceae</taxon>
        <taxon>BOP clade</taxon>
        <taxon>Pooideae</taxon>
        <taxon>Stipodae</taxon>
        <taxon>Brachypodieae</taxon>
        <taxon>Brachypodium</taxon>
    </lineage>
</organism>
<dbReference type="InParanoid" id="A0A2K2D107"/>
<dbReference type="EMBL" id="CM000882">
    <property type="protein sequence ID" value="PNT67959.1"/>
    <property type="molecule type" value="Genomic_DNA"/>
</dbReference>
<evidence type="ECO:0000313" key="2">
    <source>
        <dbReference type="EnsemblPlants" id="PNT67959"/>
    </source>
</evidence>